<comment type="caution">
    <text evidence="2">The sequence shown here is derived from an EMBL/GenBank/DDBJ whole genome shotgun (WGS) entry which is preliminary data.</text>
</comment>
<dbReference type="EMBL" id="LXER01000005">
    <property type="protein sequence ID" value="OAT34391.1"/>
    <property type="molecule type" value="Genomic_DNA"/>
</dbReference>
<evidence type="ECO:0000313" key="3">
    <source>
        <dbReference type="Proteomes" id="UP000078410"/>
    </source>
</evidence>
<reference evidence="2 3" key="1">
    <citation type="submission" date="2016-04" db="EMBL/GenBank/DDBJ databases">
        <title>ATOL: Assembling a taxonomically balanced genome-scale reconstruction of the evolutionary history of the Enterobacteriaceae.</title>
        <authorList>
            <person name="Plunkett G.III."/>
            <person name="Neeno-Eckwall E.C."/>
            <person name="Glasner J.D."/>
            <person name="Perna N.T."/>
        </authorList>
    </citation>
    <scope>NUCLEOTIDE SEQUENCE [LARGE SCALE GENOMIC DNA]</scope>
    <source>
        <strain evidence="2 3">ATCC 51605</strain>
    </source>
</reference>
<feature type="transmembrane region" description="Helical" evidence="1">
    <location>
        <begin position="50"/>
        <end position="73"/>
    </location>
</feature>
<feature type="transmembrane region" description="Helical" evidence="1">
    <location>
        <begin position="12"/>
        <end position="30"/>
    </location>
</feature>
<protein>
    <submittedName>
        <fullName evidence="2">Uncharacterized DUF1240 family protein</fullName>
    </submittedName>
</protein>
<keyword evidence="1" id="KW-0472">Membrane</keyword>
<keyword evidence="1" id="KW-0812">Transmembrane</keyword>
<sequence length="157" mass="17727">MNIEKIKGVSCAIFTVVFLTGMIVFVYNKVGPDTLKLIKGEGYIYYDWKQIPVFLFLPVAIVFDLFIFLIIALPSCRERIGVIVRKLIMPVSIYSVVAFFVGIIISMVISIYPLGTDYYKCDSTSIVSSGSYYAKSKEICKQRAYSPEQESKVDSIK</sequence>
<dbReference type="Proteomes" id="UP000078410">
    <property type="component" value="Unassembled WGS sequence"/>
</dbReference>
<dbReference type="RefSeq" id="WP_064556649.1">
    <property type="nucleotide sequence ID" value="NZ_LXER01000005.1"/>
</dbReference>
<dbReference type="AlphaFoldDB" id="A0A1B7IWN7"/>
<keyword evidence="1" id="KW-1133">Transmembrane helix</keyword>
<keyword evidence="3" id="KW-1185">Reference proteome</keyword>
<accession>A0A1B7IWN7</accession>
<evidence type="ECO:0000256" key="1">
    <source>
        <dbReference type="SAM" id="Phobius"/>
    </source>
</evidence>
<dbReference type="PATRIC" id="fig|1354251.4.peg.108"/>
<dbReference type="OrthoDB" id="6631547at2"/>
<evidence type="ECO:0000313" key="2">
    <source>
        <dbReference type="EMBL" id="OAT34391.1"/>
    </source>
</evidence>
<organism evidence="2 3">
    <name type="scientific">Buttiauxella brennerae ATCC 51605</name>
    <dbReference type="NCBI Taxonomy" id="1354251"/>
    <lineage>
        <taxon>Bacteria</taxon>
        <taxon>Pseudomonadati</taxon>
        <taxon>Pseudomonadota</taxon>
        <taxon>Gammaproteobacteria</taxon>
        <taxon>Enterobacterales</taxon>
        <taxon>Enterobacteriaceae</taxon>
        <taxon>Buttiauxella</taxon>
    </lineage>
</organism>
<feature type="transmembrane region" description="Helical" evidence="1">
    <location>
        <begin position="93"/>
        <end position="115"/>
    </location>
</feature>
<name>A0A1B7IWN7_9ENTR</name>
<proteinExistence type="predicted"/>
<gene>
    <name evidence="2" type="ORF">M975_0104</name>
</gene>